<accession>A0A3B0UVJ5</accession>
<reference evidence="1" key="1">
    <citation type="submission" date="2018-06" db="EMBL/GenBank/DDBJ databases">
        <authorList>
            <person name="Zhirakovskaya E."/>
        </authorList>
    </citation>
    <scope>NUCLEOTIDE SEQUENCE</scope>
</reference>
<protein>
    <submittedName>
        <fullName evidence="1">Uncharacterized protein</fullName>
    </submittedName>
</protein>
<dbReference type="EMBL" id="UOET01000513">
    <property type="protein sequence ID" value="VAW30432.1"/>
    <property type="molecule type" value="Genomic_DNA"/>
</dbReference>
<sequence length="320" mass="35964">MKTKITFFRFVSFLLLGTIWYFIPQTGFAQQQTVIPLDTLHWEKISCGSWQTSGDSLIVAGTDYRIAGVVETKDFFDLSNSEVYIKWKVNSAGQFMAATLIAGGYSLGKLATTNHSYSGSLLINENQWYYTEVKFHPDTSFTAIRSTGDFYDNGGTLLDSLRQEVTPKRWALGVKNAKIMGMIHDNYGGDLCSLTLGYVLLKNATKLTPATISDSKTFDFEDGKIPAEIKQDTNSNWIIADTGFQSNKSIFLEQLPGNSSWFEMNVTHATKVSFDARYVSGYTWNAIMSAAFAMDTLNMVTFDRSNKGCWHHFEWLLPDT</sequence>
<dbReference type="AlphaFoldDB" id="A0A3B0UVJ5"/>
<organism evidence="1">
    <name type="scientific">hydrothermal vent metagenome</name>
    <dbReference type="NCBI Taxonomy" id="652676"/>
    <lineage>
        <taxon>unclassified sequences</taxon>
        <taxon>metagenomes</taxon>
        <taxon>ecological metagenomes</taxon>
    </lineage>
</organism>
<gene>
    <name evidence="1" type="ORF">MNBD_BACTEROID07-2062</name>
</gene>
<name>A0A3B0UVJ5_9ZZZZ</name>
<feature type="non-terminal residue" evidence="1">
    <location>
        <position position="320"/>
    </location>
</feature>
<evidence type="ECO:0000313" key="1">
    <source>
        <dbReference type="EMBL" id="VAW30432.1"/>
    </source>
</evidence>
<proteinExistence type="predicted"/>